<dbReference type="Proteomes" id="UP001356170">
    <property type="component" value="Unassembled WGS sequence"/>
</dbReference>
<reference evidence="2 3" key="1">
    <citation type="submission" date="2024-01" db="EMBL/GenBank/DDBJ databases">
        <title>Novel species of the genus Luteimonas isolated from rivers.</title>
        <authorList>
            <person name="Lu H."/>
        </authorList>
    </citation>
    <scope>NUCLEOTIDE SEQUENCE [LARGE SCALE GENOMIC DNA]</scope>
    <source>
        <strain evidence="2 3">FXH3W</strain>
    </source>
</reference>
<name>A0ABU7UZJ1_9GAMM</name>
<dbReference type="EMBL" id="JAZHBO010000001">
    <property type="protein sequence ID" value="MEF2155453.1"/>
    <property type="molecule type" value="Genomic_DNA"/>
</dbReference>
<proteinExistence type="predicted"/>
<protein>
    <submittedName>
        <fullName evidence="2">Uncharacterized protein</fullName>
    </submittedName>
</protein>
<organism evidence="2 3">
    <name type="scientific">Aquilutibacter rugosus</name>
    <dbReference type="NCBI Taxonomy" id="3115820"/>
    <lineage>
        <taxon>Bacteria</taxon>
        <taxon>Pseudomonadati</taxon>
        <taxon>Pseudomonadota</taxon>
        <taxon>Gammaproteobacteria</taxon>
        <taxon>Lysobacterales</taxon>
        <taxon>Lysobacteraceae</taxon>
        <taxon>Aquilutibacter</taxon>
    </lineage>
</organism>
<keyword evidence="1" id="KW-0812">Transmembrane</keyword>
<evidence type="ECO:0000256" key="1">
    <source>
        <dbReference type="SAM" id="Phobius"/>
    </source>
</evidence>
<dbReference type="RefSeq" id="WP_331689134.1">
    <property type="nucleotide sequence ID" value="NZ_JAZHBN010000002.1"/>
</dbReference>
<comment type="caution">
    <text evidence="2">The sequence shown here is derived from an EMBL/GenBank/DDBJ whole genome shotgun (WGS) entry which is preliminary data.</text>
</comment>
<accession>A0ABU7UZJ1</accession>
<evidence type="ECO:0000313" key="3">
    <source>
        <dbReference type="Proteomes" id="UP001356170"/>
    </source>
</evidence>
<evidence type="ECO:0000313" key="2">
    <source>
        <dbReference type="EMBL" id="MEF2155453.1"/>
    </source>
</evidence>
<sequence length="77" mass="8434">MDLISILATVILATTIATVIMGFVAYAAFKIRENRKPGRALNLDLGNTGAEDEPIFFSRYVPARMDKDLDLPGTGFE</sequence>
<keyword evidence="1" id="KW-1133">Transmembrane helix</keyword>
<feature type="transmembrane region" description="Helical" evidence="1">
    <location>
        <begin position="6"/>
        <end position="29"/>
    </location>
</feature>
<gene>
    <name evidence="2" type="ORF">V3390_04295</name>
</gene>
<keyword evidence="1" id="KW-0472">Membrane</keyword>
<keyword evidence="3" id="KW-1185">Reference proteome</keyword>